<dbReference type="InParanoid" id="K2R8D2"/>
<dbReference type="HOGENOM" id="CLU_1294626_0_0_1"/>
<comment type="caution">
    <text evidence="3">The sequence shown here is derived from an EMBL/GenBank/DDBJ whole genome shotgun (WGS) entry which is preliminary data.</text>
</comment>
<evidence type="ECO:0000313" key="4">
    <source>
        <dbReference type="Proteomes" id="UP000007129"/>
    </source>
</evidence>
<dbReference type="EMBL" id="AHHD01000516">
    <property type="protein sequence ID" value="EKG10618.1"/>
    <property type="molecule type" value="Genomic_DNA"/>
</dbReference>
<dbReference type="STRING" id="1126212.K2R8D2"/>
<organism evidence="3 4">
    <name type="scientific">Macrophomina phaseolina (strain MS6)</name>
    <name type="common">Charcoal rot fungus</name>
    <dbReference type="NCBI Taxonomy" id="1126212"/>
    <lineage>
        <taxon>Eukaryota</taxon>
        <taxon>Fungi</taxon>
        <taxon>Dikarya</taxon>
        <taxon>Ascomycota</taxon>
        <taxon>Pezizomycotina</taxon>
        <taxon>Dothideomycetes</taxon>
        <taxon>Dothideomycetes incertae sedis</taxon>
        <taxon>Botryosphaeriales</taxon>
        <taxon>Botryosphaeriaceae</taxon>
        <taxon>Macrophomina</taxon>
    </lineage>
</organism>
<dbReference type="OrthoDB" id="5985073at2759"/>
<evidence type="ECO:0000313" key="3">
    <source>
        <dbReference type="EMBL" id="EKG10618.1"/>
    </source>
</evidence>
<feature type="domain" description="DUF7908" evidence="2">
    <location>
        <begin position="69"/>
        <end position="208"/>
    </location>
</feature>
<name>K2R8D2_MACPH</name>
<gene>
    <name evidence="3" type="ORF">MPH_12289</name>
</gene>
<dbReference type="eggNOG" id="ENOG502TGWS">
    <property type="taxonomic scope" value="Eukaryota"/>
</dbReference>
<evidence type="ECO:0000256" key="1">
    <source>
        <dbReference type="SAM" id="SignalP"/>
    </source>
</evidence>
<proteinExistence type="predicted"/>
<accession>K2R8D2</accession>
<feature type="signal peptide" evidence="1">
    <location>
        <begin position="1"/>
        <end position="23"/>
    </location>
</feature>
<dbReference type="Proteomes" id="UP000007129">
    <property type="component" value="Unassembled WGS sequence"/>
</dbReference>
<reference evidence="3 4" key="1">
    <citation type="journal article" date="2012" name="BMC Genomics">
        <title>Tools to kill: Genome of one of the most destructive plant pathogenic fungi Macrophomina phaseolina.</title>
        <authorList>
            <person name="Islam M.S."/>
            <person name="Haque M.S."/>
            <person name="Islam M.M."/>
            <person name="Emdad E.M."/>
            <person name="Halim A."/>
            <person name="Hossen Q.M.M."/>
            <person name="Hossain M.Z."/>
            <person name="Ahmed B."/>
            <person name="Rahim S."/>
            <person name="Rahman M.S."/>
            <person name="Alam M.M."/>
            <person name="Hou S."/>
            <person name="Wan X."/>
            <person name="Saito J.A."/>
            <person name="Alam M."/>
        </authorList>
    </citation>
    <scope>NUCLEOTIDE SEQUENCE [LARGE SCALE GENOMIC DNA]</scope>
    <source>
        <strain evidence="3 4">MS6</strain>
    </source>
</reference>
<sequence>MLPGILGTSLLAGLGLLSSVGQARIVTVYETATTCFPETSALGTASTATAARSASTSSSTVFNDANIAAGKPFLLEVLRVDGSGLSRRQQPASQASWLMENGNTTTDASRAAVCSIDSNGRLHVNSYIMSVDNEVASAPFAANAGTYNMNTTFSTINTKLYWNSSAFSNGTAQFYKLPVGLLDNAEVLGKYHGPPEPNRGWTPINLWARARES</sequence>
<evidence type="ECO:0000259" key="2">
    <source>
        <dbReference type="Pfam" id="PF25485"/>
    </source>
</evidence>
<keyword evidence="1" id="KW-0732">Signal</keyword>
<dbReference type="AlphaFoldDB" id="K2R8D2"/>
<dbReference type="InterPro" id="IPR057230">
    <property type="entry name" value="DUF7908"/>
</dbReference>
<dbReference type="VEuPathDB" id="FungiDB:MPH_12289"/>
<feature type="chain" id="PRO_5003866485" description="DUF7908 domain-containing protein" evidence="1">
    <location>
        <begin position="24"/>
        <end position="213"/>
    </location>
</feature>
<protein>
    <recommendedName>
        <fullName evidence="2">DUF7908 domain-containing protein</fullName>
    </recommendedName>
</protein>
<dbReference type="Pfam" id="PF25485">
    <property type="entry name" value="DUF7908"/>
    <property type="match status" value="1"/>
</dbReference>